<gene>
    <name evidence="1" type="ORF">MGWOODY_Mmi1705</name>
</gene>
<accession>A0A160VL80</accession>
<reference evidence="1" key="1">
    <citation type="submission" date="2015-10" db="EMBL/GenBank/DDBJ databases">
        <authorList>
            <person name="Gilbert D.G."/>
        </authorList>
    </citation>
    <scope>NUCLEOTIDE SEQUENCE</scope>
</reference>
<proteinExistence type="predicted"/>
<dbReference type="AlphaFoldDB" id="A0A160VL80"/>
<dbReference type="EMBL" id="FAXC01000389">
    <property type="protein sequence ID" value="CUV10264.1"/>
    <property type="molecule type" value="Genomic_DNA"/>
</dbReference>
<evidence type="ECO:0000313" key="1">
    <source>
        <dbReference type="EMBL" id="CUV10264.1"/>
    </source>
</evidence>
<name>A0A160VL80_9ZZZZ</name>
<organism evidence="1">
    <name type="scientific">hydrothermal vent metagenome</name>
    <dbReference type="NCBI Taxonomy" id="652676"/>
    <lineage>
        <taxon>unclassified sequences</taxon>
        <taxon>metagenomes</taxon>
        <taxon>ecological metagenomes</taxon>
    </lineage>
</organism>
<sequence length="110" mass="12514">MQNNFDILSEQIQELKSEPPYIFKLAAAERVWYRTKTDTLKPIENLIPSGDNRLYEFGQTFEILLKHTRGINLYLNGAILNSINSSSNPVRVTLSVADNTVTIQQFVPNS</sequence>
<evidence type="ECO:0008006" key="2">
    <source>
        <dbReference type="Google" id="ProtNLM"/>
    </source>
</evidence>
<protein>
    <recommendedName>
        <fullName evidence="2">DUF4115 domain-containing protein</fullName>
    </recommendedName>
</protein>